<proteinExistence type="predicted"/>
<dbReference type="RefSeq" id="WP_130401557.1">
    <property type="nucleotide sequence ID" value="NZ_SHKK01000001.1"/>
</dbReference>
<evidence type="ECO:0000313" key="1">
    <source>
        <dbReference type="EMBL" id="RZT79127.1"/>
    </source>
</evidence>
<dbReference type="OrthoDB" id="9124628at2"/>
<evidence type="ECO:0008006" key="3">
    <source>
        <dbReference type="Google" id="ProtNLM"/>
    </source>
</evidence>
<accession>A0A4Q7UD42</accession>
<comment type="caution">
    <text evidence="1">The sequence shown here is derived from an EMBL/GenBank/DDBJ whole genome shotgun (WGS) entry which is preliminary data.</text>
</comment>
<gene>
    <name evidence="1" type="ORF">EV382_2324</name>
</gene>
<keyword evidence="2" id="KW-1185">Reference proteome</keyword>
<protein>
    <recommendedName>
        <fullName evidence="3">SnoaL-like protein</fullName>
    </recommendedName>
</protein>
<name>A0A4Q7UD42_9ACTN</name>
<dbReference type="Gene3D" id="3.10.450.50">
    <property type="match status" value="2"/>
</dbReference>
<dbReference type="SUPFAM" id="SSF54427">
    <property type="entry name" value="NTF2-like"/>
    <property type="match status" value="2"/>
</dbReference>
<dbReference type="InterPro" id="IPR032710">
    <property type="entry name" value="NTF2-like_dom_sf"/>
</dbReference>
<sequence>MSHDDATLSDGSAPTAGTARRSLLRNVALAGAAATASALIPAGTAAASARGHHGAPAPATNADLDTSHATPEVAKLFVRYFQDKTRADVDATMSYFSRPKITYIDATLGWPWYTWDELKALFAQYMPTWPATAKSYPTRILGDARSAVVIFTDTPELFGHEIRPLGFVNFERGKIVRWIDYWDGRDFTMADIVAQRTPADKFPHDFKEPTVGEQAAPAMRRTAEALQTAFAAKNAQAAARVFAYDAVFEDRTLHATVVGRQHIQAYLGRALNLLPYGPGSLVRHVVGSAVGGGYEWVNRHNPATHGGTALELDAAGRITRLTTAWDGSLVDKRVLTELLARSIEE</sequence>
<dbReference type="EMBL" id="SHKK01000001">
    <property type="protein sequence ID" value="RZT79127.1"/>
    <property type="molecule type" value="Genomic_DNA"/>
</dbReference>
<reference evidence="1 2" key="1">
    <citation type="submission" date="2019-02" db="EMBL/GenBank/DDBJ databases">
        <title>Sequencing the genomes of 1000 actinobacteria strains.</title>
        <authorList>
            <person name="Klenk H.-P."/>
        </authorList>
    </citation>
    <scope>NUCLEOTIDE SEQUENCE [LARGE SCALE GENOMIC DNA]</scope>
    <source>
        <strain evidence="1 2">DSM 45888</strain>
    </source>
</reference>
<dbReference type="InterPro" id="IPR006311">
    <property type="entry name" value="TAT_signal"/>
</dbReference>
<organism evidence="1 2">
    <name type="scientific">Micromonospora violae</name>
    <dbReference type="NCBI Taxonomy" id="1278207"/>
    <lineage>
        <taxon>Bacteria</taxon>
        <taxon>Bacillati</taxon>
        <taxon>Actinomycetota</taxon>
        <taxon>Actinomycetes</taxon>
        <taxon>Micromonosporales</taxon>
        <taxon>Micromonosporaceae</taxon>
        <taxon>Micromonospora</taxon>
    </lineage>
</organism>
<evidence type="ECO:0000313" key="2">
    <source>
        <dbReference type="Proteomes" id="UP000293781"/>
    </source>
</evidence>
<dbReference type="PROSITE" id="PS51318">
    <property type="entry name" value="TAT"/>
    <property type="match status" value="1"/>
</dbReference>
<dbReference type="AlphaFoldDB" id="A0A4Q7UD42"/>
<dbReference type="Proteomes" id="UP000293781">
    <property type="component" value="Unassembled WGS sequence"/>
</dbReference>